<name>A0A4U3M461_9ACTN</name>
<keyword evidence="2" id="KW-1185">Reference proteome</keyword>
<protein>
    <submittedName>
        <fullName evidence="1">Uncharacterized protein</fullName>
    </submittedName>
</protein>
<dbReference type="AlphaFoldDB" id="A0A4U3M461"/>
<dbReference type="EMBL" id="SZPZ01000001">
    <property type="protein sequence ID" value="TKK83150.1"/>
    <property type="molecule type" value="Genomic_DNA"/>
</dbReference>
<gene>
    <name evidence="1" type="ORF">FDA38_10595</name>
</gene>
<evidence type="ECO:0000313" key="2">
    <source>
        <dbReference type="Proteomes" id="UP000305836"/>
    </source>
</evidence>
<organism evidence="1 2">
    <name type="scientific">Kribbella jiaozuonensis</name>
    <dbReference type="NCBI Taxonomy" id="2575441"/>
    <lineage>
        <taxon>Bacteria</taxon>
        <taxon>Bacillati</taxon>
        <taxon>Actinomycetota</taxon>
        <taxon>Actinomycetes</taxon>
        <taxon>Propionibacteriales</taxon>
        <taxon>Kribbellaceae</taxon>
        <taxon>Kribbella</taxon>
    </lineage>
</organism>
<sequence length="133" mass="14679">MARAAVGDAVKRPRTASRVALARAGNGGTWLRQVEAQLDFSVENGWYQTGDARITMLDVRAVNLEVAQPEVKLTSCVDSSAVVDRYQSNSQPIPAVSDNGDRHRLESRLVYARSAETARKMWILVDEKTTKTC</sequence>
<reference evidence="1 2" key="1">
    <citation type="submission" date="2019-04" db="EMBL/GenBank/DDBJ databases">
        <title>Kribbella sp. NEAU-THZ 27 nov., a novel actinomycete isolated from soil.</title>
        <authorList>
            <person name="Duan L."/>
        </authorList>
    </citation>
    <scope>NUCLEOTIDE SEQUENCE [LARGE SCALE GENOMIC DNA]</scope>
    <source>
        <strain evidence="2">NEAU-THZ27</strain>
    </source>
</reference>
<evidence type="ECO:0000313" key="1">
    <source>
        <dbReference type="EMBL" id="TKK83150.1"/>
    </source>
</evidence>
<accession>A0A4U3M461</accession>
<dbReference type="RefSeq" id="WP_137253835.1">
    <property type="nucleotide sequence ID" value="NZ_JBHSPQ010000001.1"/>
</dbReference>
<dbReference type="Proteomes" id="UP000305836">
    <property type="component" value="Unassembled WGS sequence"/>
</dbReference>
<proteinExistence type="predicted"/>
<dbReference type="OrthoDB" id="3831131at2"/>
<comment type="caution">
    <text evidence="1">The sequence shown here is derived from an EMBL/GenBank/DDBJ whole genome shotgun (WGS) entry which is preliminary data.</text>
</comment>